<gene>
    <name evidence="2" type="ORF">SDC9_70384</name>
</gene>
<evidence type="ECO:0000259" key="1">
    <source>
        <dbReference type="Pfam" id="PF04015"/>
    </source>
</evidence>
<feature type="domain" description="DUF362" evidence="1">
    <location>
        <begin position="30"/>
        <end position="120"/>
    </location>
</feature>
<comment type="caution">
    <text evidence="2">The sequence shown here is derived from an EMBL/GenBank/DDBJ whole genome shotgun (WGS) entry which is preliminary data.</text>
</comment>
<dbReference type="InterPro" id="IPR007160">
    <property type="entry name" value="DUF362"/>
</dbReference>
<evidence type="ECO:0000313" key="2">
    <source>
        <dbReference type="EMBL" id="MPM23907.1"/>
    </source>
</evidence>
<name>A0A644Y6U9_9ZZZZ</name>
<protein>
    <recommendedName>
        <fullName evidence="1">DUF362 domain-containing protein</fullName>
    </recommendedName>
</protein>
<dbReference type="EMBL" id="VSSQ01004140">
    <property type="protein sequence ID" value="MPM23907.1"/>
    <property type="molecule type" value="Genomic_DNA"/>
</dbReference>
<dbReference type="AlphaFoldDB" id="A0A644Y6U9"/>
<accession>A0A644Y6U9</accession>
<sequence length="121" mass="12993">MSIVYFTSEITPERLIDLYEALGVSLNGKVAVKISSGEPGGHNYLKPALIGPLVKKLGGTIVECNTAYKGKRSTTADHWQAIRDHGFPAIAPCDIMDEFGEIAIPVTGGKHLTENFVGSHL</sequence>
<proteinExistence type="predicted"/>
<dbReference type="Pfam" id="PF04015">
    <property type="entry name" value="DUF362"/>
    <property type="match status" value="1"/>
</dbReference>
<reference evidence="2" key="1">
    <citation type="submission" date="2019-08" db="EMBL/GenBank/DDBJ databases">
        <authorList>
            <person name="Kucharzyk K."/>
            <person name="Murdoch R.W."/>
            <person name="Higgins S."/>
            <person name="Loffler F."/>
        </authorList>
    </citation>
    <scope>NUCLEOTIDE SEQUENCE</scope>
</reference>
<organism evidence="2">
    <name type="scientific">bioreactor metagenome</name>
    <dbReference type="NCBI Taxonomy" id="1076179"/>
    <lineage>
        <taxon>unclassified sequences</taxon>
        <taxon>metagenomes</taxon>
        <taxon>ecological metagenomes</taxon>
    </lineage>
</organism>